<dbReference type="Gene3D" id="6.10.250.690">
    <property type="match status" value="1"/>
</dbReference>
<accession>A0ABW7HJ96</accession>
<dbReference type="Proteomes" id="UP001606134">
    <property type="component" value="Unassembled WGS sequence"/>
</dbReference>
<evidence type="ECO:0000256" key="5">
    <source>
        <dbReference type="ARBA" id="ARBA00023163"/>
    </source>
</evidence>
<organism evidence="10 11">
    <name type="scientific">Pelomonas candidula</name>
    <dbReference type="NCBI Taxonomy" id="3299025"/>
    <lineage>
        <taxon>Bacteria</taxon>
        <taxon>Pseudomonadati</taxon>
        <taxon>Pseudomonadota</taxon>
        <taxon>Betaproteobacteria</taxon>
        <taxon>Burkholderiales</taxon>
        <taxon>Sphaerotilaceae</taxon>
        <taxon>Roseateles</taxon>
    </lineage>
</organism>
<dbReference type="InterPro" id="IPR006291">
    <property type="entry name" value="CusR-like"/>
</dbReference>
<evidence type="ECO:0000256" key="4">
    <source>
        <dbReference type="ARBA" id="ARBA00023125"/>
    </source>
</evidence>
<feature type="domain" description="OmpR/PhoB-type" evidence="9">
    <location>
        <begin position="129"/>
        <end position="227"/>
    </location>
</feature>
<dbReference type="InterPro" id="IPR001867">
    <property type="entry name" value="OmpR/PhoB-type_DNA-bd"/>
</dbReference>
<dbReference type="RefSeq" id="WP_394416629.1">
    <property type="nucleotide sequence ID" value="NZ_JBIGIC010000017.1"/>
</dbReference>
<keyword evidence="4 7" id="KW-0238">DNA-binding</keyword>
<keyword evidence="1 6" id="KW-0597">Phosphoprotein</keyword>
<keyword evidence="2" id="KW-0902">Two-component regulatory system</keyword>
<protein>
    <submittedName>
        <fullName evidence="10">Heavy metal response regulator transcription factor</fullName>
    </submittedName>
</protein>
<comment type="caution">
    <text evidence="10">The sequence shown here is derived from an EMBL/GenBank/DDBJ whole genome shotgun (WGS) entry which is preliminary data.</text>
</comment>
<dbReference type="Gene3D" id="1.10.10.10">
    <property type="entry name" value="Winged helix-like DNA-binding domain superfamily/Winged helix DNA-binding domain"/>
    <property type="match status" value="1"/>
</dbReference>
<feature type="DNA-binding region" description="OmpR/PhoB-type" evidence="7">
    <location>
        <begin position="129"/>
        <end position="227"/>
    </location>
</feature>
<dbReference type="SUPFAM" id="SSF46894">
    <property type="entry name" value="C-terminal effector domain of the bipartite response regulators"/>
    <property type="match status" value="1"/>
</dbReference>
<evidence type="ECO:0000256" key="2">
    <source>
        <dbReference type="ARBA" id="ARBA00023012"/>
    </source>
</evidence>
<dbReference type="PANTHER" id="PTHR48111:SF41">
    <property type="entry name" value="TRANSCRIPTIONAL REGULATORY PROTEIN CUSR-RELATED"/>
    <property type="match status" value="1"/>
</dbReference>
<dbReference type="PROSITE" id="PS51755">
    <property type="entry name" value="OMPR_PHOB"/>
    <property type="match status" value="1"/>
</dbReference>
<name>A0ABW7HJ96_9BURK</name>
<dbReference type="Pfam" id="PF00072">
    <property type="entry name" value="Response_reg"/>
    <property type="match status" value="1"/>
</dbReference>
<dbReference type="SUPFAM" id="SSF52172">
    <property type="entry name" value="CheY-like"/>
    <property type="match status" value="1"/>
</dbReference>
<evidence type="ECO:0000259" key="8">
    <source>
        <dbReference type="PROSITE" id="PS50110"/>
    </source>
</evidence>
<dbReference type="InterPro" id="IPR011006">
    <property type="entry name" value="CheY-like_superfamily"/>
</dbReference>
<dbReference type="SMART" id="SM00448">
    <property type="entry name" value="REC"/>
    <property type="match status" value="1"/>
</dbReference>
<dbReference type="InterPro" id="IPR039420">
    <property type="entry name" value="WalR-like"/>
</dbReference>
<dbReference type="InterPro" id="IPR036388">
    <property type="entry name" value="WH-like_DNA-bd_sf"/>
</dbReference>
<evidence type="ECO:0000313" key="10">
    <source>
        <dbReference type="EMBL" id="MFG6489983.1"/>
    </source>
</evidence>
<dbReference type="Pfam" id="PF00486">
    <property type="entry name" value="Trans_reg_C"/>
    <property type="match status" value="1"/>
</dbReference>
<dbReference type="PANTHER" id="PTHR48111">
    <property type="entry name" value="REGULATOR OF RPOS"/>
    <property type="match status" value="1"/>
</dbReference>
<keyword evidence="3" id="KW-0805">Transcription regulation</keyword>
<dbReference type="CDD" id="cd00383">
    <property type="entry name" value="trans_reg_C"/>
    <property type="match status" value="1"/>
</dbReference>
<dbReference type="CDD" id="cd19935">
    <property type="entry name" value="REC_OmpR_CusR-like"/>
    <property type="match status" value="1"/>
</dbReference>
<dbReference type="NCBIfam" id="TIGR01387">
    <property type="entry name" value="cztR_silR_copR"/>
    <property type="match status" value="1"/>
</dbReference>
<evidence type="ECO:0000256" key="1">
    <source>
        <dbReference type="ARBA" id="ARBA00022553"/>
    </source>
</evidence>
<evidence type="ECO:0000256" key="7">
    <source>
        <dbReference type="PROSITE-ProRule" id="PRU01091"/>
    </source>
</evidence>
<reference evidence="10 11" key="1">
    <citation type="submission" date="2024-08" db="EMBL/GenBank/DDBJ databases">
        <authorList>
            <person name="Lu H."/>
        </authorList>
    </citation>
    <scope>NUCLEOTIDE SEQUENCE [LARGE SCALE GENOMIC DNA]</scope>
    <source>
        <strain evidence="10 11">BYS78W</strain>
    </source>
</reference>
<evidence type="ECO:0000256" key="6">
    <source>
        <dbReference type="PROSITE-ProRule" id="PRU00169"/>
    </source>
</evidence>
<dbReference type="Gene3D" id="3.40.50.2300">
    <property type="match status" value="1"/>
</dbReference>
<evidence type="ECO:0000313" key="11">
    <source>
        <dbReference type="Proteomes" id="UP001606134"/>
    </source>
</evidence>
<evidence type="ECO:0000259" key="9">
    <source>
        <dbReference type="PROSITE" id="PS51755"/>
    </source>
</evidence>
<keyword evidence="5" id="KW-0804">Transcription</keyword>
<dbReference type="SMART" id="SM00862">
    <property type="entry name" value="Trans_reg_C"/>
    <property type="match status" value="1"/>
</dbReference>
<sequence>MPRILLVEDQATAAKYIARGLGESGMLVDVAGSGPDGLHLLLTGEYDLAILDIMLPGLDGWSILETARKAGRTVPVLFLTARDDIDDRVRGLEAGADDYLVKPYAYPELLARVRVILRRHATAHTQESERVLRLADLTLDLLKHRAARGADRIDLTAKEFALLRHLMSFAGEVQSRTVLAAHVWEMNFDSDSNVVEVAIKRLRAKIDDPYETKLLHTVRGAGYVLDDTAR</sequence>
<dbReference type="InterPro" id="IPR001789">
    <property type="entry name" value="Sig_transdc_resp-reg_receiver"/>
</dbReference>
<feature type="modified residue" description="4-aspartylphosphate" evidence="6">
    <location>
        <position position="52"/>
    </location>
</feature>
<feature type="domain" description="Response regulatory" evidence="8">
    <location>
        <begin position="3"/>
        <end position="117"/>
    </location>
</feature>
<evidence type="ECO:0000256" key="3">
    <source>
        <dbReference type="ARBA" id="ARBA00023015"/>
    </source>
</evidence>
<gene>
    <name evidence="10" type="ORF">ACG04R_25125</name>
</gene>
<keyword evidence="11" id="KW-1185">Reference proteome</keyword>
<dbReference type="EMBL" id="JBIGIC010000017">
    <property type="protein sequence ID" value="MFG6489983.1"/>
    <property type="molecule type" value="Genomic_DNA"/>
</dbReference>
<dbReference type="InterPro" id="IPR016032">
    <property type="entry name" value="Sig_transdc_resp-reg_C-effctor"/>
</dbReference>
<dbReference type="PROSITE" id="PS50110">
    <property type="entry name" value="RESPONSE_REGULATORY"/>
    <property type="match status" value="1"/>
</dbReference>
<proteinExistence type="predicted"/>